<dbReference type="InParanoid" id="A0A2J6TJS4"/>
<dbReference type="Proteomes" id="UP000235371">
    <property type="component" value="Unassembled WGS sequence"/>
</dbReference>
<accession>A0A2J6TJS4</accession>
<organism evidence="1 2">
    <name type="scientific">Hyaloscypha bicolor E</name>
    <dbReference type="NCBI Taxonomy" id="1095630"/>
    <lineage>
        <taxon>Eukaryota</taxon>
        <taxon>Fungi</taxon>
        <taxon>Dikarya</taxon>
        <taxon>Ascomycota</taxon>
        <taxon>Pezizomycotina</taxon>
        <taxon>Leotiomycetes</taxon>
        <taxon>Helotiales</taxon>
        <taxon>Hyaloscyphaceae</taxon>
        <taxon>Hyaloscypha</taxon>
        <taxon>Hyaloscypha bicolor</taxon>
    </lineage>
</organism>
<dbReference type="RefSeq" id="XP_024740167.1">
    <property type="nucleotide sequence ID" value="XM_024871960.1"/>
</dbReference>
<dbReference type="EMBL" id="KZ613782">
    <property type="protein sequence ID" value="PMD63263.1"/>
    <property type="molecule type" value="Genomic_DNA"/>
</dbReference>
<reference evidence="1 2" key="1">
    <citation type="submission" date="2016-04" db="EMBL/GenBank/DDBJ databases">
        <title>A degradative enzymes factory behind the ericoid mycorrhizal symbiosis.</title>
        <authorList>
            <consortium name="DOE Joint Genome Institute"/>
            <person name="Martino E."/>
            <person name="Morin E."/>
            <person name="Grelet G."/>
            <person name="Kuo A."/>
            <person name="Kohler A."/>
            <person name="Daghino S."/>
            <person name="Barry K."/>
            <person name="Choi C."/>
            <person name="Cichocki N."/>
            <person name="Clum A."/>
            <person name="Copeland A."/>
            <person name="Hainaut M."/>
            <person name="Haridas S."/>
            <person name="Labutti K."/>
            <person name="Lindquist E."/>
            <person name="Lipzen A."/>
            <person name="Khouja H.-R."/>
            <person name="Murat C."/>
            <person name="Ohm R."/>
            <person name="Olson A."/>
            <person name="Spatafora J."/>
            <person name="Veneault-Fourrey C."/>
            <person name="Henrissat B."/>
            <person name="Grigoriev I."/>
            <person name="Martin F."/>
            <person name="Perotto S."/>
        </authorList>
    </citation>
    <scope>NUCLEOTIDE SEQUENCE [LARGE SCALE GENOMIC DNA]</scope>
    <source>
        <strain evidence="1 2">E</strain>
    </source>
</reference>
<evidence type="ECO:0000313" key="1">
    <source>
        <dbReference type="EMBL" id="PMD63263.1"/>
    </source>
</evidence>
<proteinExistence type="predicted"/>
<name>A0A2J6TJS4_9HELO</name>
<keyword evidence="2" id="KW-1185">Reference proteome</keyword>
<dbReference type="GeneID" id="36580042"/>
<sequence>MMLGGRCSAVGAVDLSLTHSLLQEVHCTISDDNITSFTAFSILGEGGQYSRGIPGQTRLCEVLLSGAPGPTTASFEPVPPKMRSMTYLGPSCMLIMRREVDKVLDEGILKDVCSDV</sequence>
<gene>
    <name evidence="1" type="ORF">K444DRAFT_330922</name>
</gene>
<protein>
    <submittedName>
        <fullName evidence="1">Uncharacterized protein</fullName>
    </submittedName>
</protein>
<dbReference type="AlphaFoldDB" id="A0A2J6TJS4"/>
<evidence type="ECO:0000313" key="2">
    <source>
        <dbReference type="Proteomes" id="UP000235371"/>
    </source>
</evidence>